<keyword evidence="2" id="KW-0812">Transmembrane</keyword>
<organism evidence="3 4">
    <name type="scientific">Digitaria exilis</name>
    <dbReference type="NCBI Taxonomy" id="1010633"/>
    <lineage>
        <taxon>Eukaryota</taxon>
        <taxon>Viridiplantae</taxon>
        <taxon>Streptophyta</taxon>
        <taxon>Embryophyta</taxon>
        <taxon>Tracheophyta</taxon>
        <taxon>Spermatophyta</taxon>
        <taxon>Magnoliopsida</taxon>
        <taxon>Liliopsida</taxon>
        <taxon>Poales</taxon>
        <taxon>Poaceae</taxon>
        <taxon>PACMAD clade</taxon>
        <taxon>Panicoideae</taxon>
        <taxon>Panicodae</taxon>
        <taxon>Paniceae</taxon>
        <taxon>Anthephorinae</taxon>
        <taxon>Digitaria</taxon>
    </lineage>
</organism>
<evidence type="ECO:0000313" key="4">
    <source>
        <dbReference type="Proteomes" id="UP000636709"/>
    </source>
</evidence>
<name>A0A835FS47_9POAL</name>
<feature type="compositionally biased region" description="Basic residues" evidence="1">
    <location>
        <begin position="347"/>
        <end position="364"/>
    </location>
</feature>
<feature type="region of interest" description="Disordered" evidence="1">
    <location>
        <begin position="331"/>
        <end position="374"/>
    </location>
</feature>
<proteinExistence type="predicted"/>
<gene>
    <name evidence="3" type="ORF">HU200_005196</name>
</gene>
<accession>A0A835FS47</accession>
<evidence type="ECO:0000256" key="2">
    <source>
        <dbReference type="SAM" id="Phobius"/>
    </source>
</evidence>
<evidence type="ECO:0000256" key="1">
    <source>
        <dbReference type="SAM" id="MobiDB-lite"/>
    </source>
</evidence>
<dbReference type="OrthoDB" id="721280at2759"/>
<dbReference type="Proteomes" id="UP000636709">
    <property type="component" value="Unassembled WGS sequence"/>
</dbReference>
<dbReference type="EMBL" id="JACEFO010000353">
    <property type="protein sequence ID" value="KAF8772812.1"/>
    <property type="molecule type" value="Genomic_DNA"/>
</dbReference>
<keyword evidence="2" id="KW-1133">Transmembrane helix</keyword>
<feature type="compositionally biased region" description="Basic and acidic residues" evidence="1">
    <location>
        <begin position="331"/>
        <end position="342"/>
    </location>
</feature>
<feature type="transmembrane region" description="Helical" evidence="2">
    <location>
        <begin position="25"/>
        <end position="45"/>
    </location>
</feature>
<comment type="caution">
    <text evidence="3">The sequence shown here is derived from an EMBL/GenBank/DDBJ whole genome shotgun (WGS) entry which is preliminary data.</text>
</comment>
<keyword evidence="4" id="KW-1185">Reference proteome</keyword>
<keyword evidence="2" id="KW-0472">Membrane</keyword>
<protein>
    <submittedName>
        <fullName evidence="3">Uncharacterized protein</fullName>
    </submittedName>
</protein>
<evidence type="ECO:0000313" key="3">
    <source>
        <dbReference type="EMBL" id="KAF8772812.1"/>
    </source>
</evidence>
<sequence length="498" mass="55531">MYLCQSSKEAPVPPWYHWYTPDCSGLLLALLLVSALVTSTVGQFVRQMQHRRSCRKKRILGPGADWDSESWYAYRLQIEQESVSDFAAASDPVDVDAEADAGLCTWTRPPSLLPTPLDASAFRDARRRRRWLHVDAEADAPALPSAVCIAGPGQLRYRTPSTRPGRRRLCPTSCFLEAATDHSDLRFNAGCCDDDYAVDELMWGLKNLAYDLVFEERDNLTPGYHLSPPEGLKKCIRTFNIEIPPEAVRTELSIDKEFVINAGGLYQCNAMLRTTGEDLREEFDEETVKKLQAADAAAGEAREKLGYEIYHFMYASFINLRCHPRIIRDAKDRSGDCGEGRRSPWPRPRKTTTTRPRSRQPRHPRSTDVSGEPVLCCTPDMGKLGVCTEGGSSDVPRVERHQLAQGALGVLLPPGHPRDNVPRRDRRRVAHWQPSGRTAVAFAALGAYWFVVSPQSGATLCFDLAEFNESSVSMLTRGGVGGGGWGVHHRCVPQHCCY</sequence>
<reference evidence="3" key="1">
    <citation type="submission" date="2020-07" db="EMBL/GenBank/DDBJ databases">
        <title>Genome sequence and genetic diversity analysis of an under-domesticated orphan crop, white fonio (Digitaria exilis).</title>
        <authorList>
            <person name="Bennetzen J.L."/>
            <person name="Chen S."/>
            <person name="Ma X."/>
            <person name="Wang X."/>
            <person name="Yssel A.E.J."/>
            <person name="Chaluvadi S.R."/>
            <person name="Johnson M."/>
            <person name="Gangashetty P."/>
            <person name="Hamidou F."/>
            <person name="Sanogo M.D."/>
            <person name="Zwaenepoel A."/>
            <person name="Wallace J."/>
            <person name="Van De Peer Y."/>
            <person name="Van Deynze A."/>
        </authorList>
    </citation>
    <scope>NUCLEOTIDE SEQUENCE</scope>
    <source>
        <tissue evidence="3">Leaves</tissue>
    </source>
</reference>
<dbReference type="AlphaFoldDB" id="A0A835FS47"/>